<sequence>MTDGWRIGREDILAFMSRQFKVYSWQTVRRWKRKGMPIHRLWPNDRPYIIEDEIIRWQLKRRS</sequence>
<proteinExistence type="predicted"/>
<reference evidence="1" key="1">
    <citation type="submission" date="2020-03" db="EMBL/GenBank/DDBJ databases">
        <title>The deep terrestrial virosphere.</title>
        <authorList>
            <person name="Holmfeldt K."/>
            <person name="Nilsson E."/>
            <person name="Simone D."/>
            <person name="Lopez-Fernandez M."/>
            <person name="Wu X."/>
            <person name="de Brujin I."/>
            <person name="Lundin D."/>
            <person name="Andersson A."/>
            <person name="Bertilsson S."/>
            <person name="Dopson M."/>
        </authorList>
    </citation>
    <scope>NUCLEOTIDE SEQUENCE</scope>
    <source>
        <strain evidence="1">MM415A01508</strain>
        <strain evidence="2">MM415B02325</strain>
    </source>
</reference>
<name>A0A6M3K2V2_9ZZZZ</name>
<dbReference type="AlphaFoldDB" id="A0A6M3K2V2"/>
<protein>
    <submittedName>
        <fullName evidence="1">Uncharacterized protein</fullName>
    </submittedName>
</protein>
<dbReference type="EMBL" id="MT142224">
    <property type="protein sequence ID" value="QJA76424.1"/>
    <property type="molecule type" value="Genomic_DNA"/>
</dbReference>
<organism evidence="1">
    <name type="scientific">viral metagenome</name>
    <dbReference type="NCBI Taxonomy" id="1070528"/>
    <lineage>
        <taxon>unclassified sequences</taxon>
        <taxon>metagenomes</taxon>
        <taxon>organismal metagenomes</taxon>
    </lineage>
</organism>
<dbReference type="EMBL" id="MT142541">
    <property type="protein sequence ID" value="QJA84909.1"/>
    <property type="molecule type" value="Genomic_DNA"/>
</dbReference>
<evidence type="ECO:0000313" key="1">
    <source>
        <dbReference type="EMBL" id="QJA76424.1"/>
    </source>
</evidence>
<gene>
    <name evidence="1" type="ORF">MM415A01508_0005</name>
    <name evidence="2" type="ORF">MM415B02325_0005</name>
</gene>
<accession>A0A6M3K2V2</accession>
<evidence type="ECO:0000313" key="2">
    <source>
        <dbReference type="EMBL" id="QJA84909.1"/>
    </source>
</evidence>